<sequence>MVDVDAFARQSRFSDPGRHAARLREVPDDLASLCAVSRNLVAHYRAELPDLPQERWPEVDSRWVEVILDLDSRRHPDDLSRPRATADKVAGCCRDHSLLVVGALRQRGVPARTRVGFAHYFASDWAADHVVAERWQDGRWRRADPELGDGHPFDVLDIPAGPHAPFETAAEAWLGWRAGDRDLSRYGVYGAPELAGPDFVRTYVVFEVAHRFGDEMLLWDAWEATEHPLEPTETDELARLLVAADAGDASAEDELAARYREDDRLHPGDRVTTYSPFDLPPRTVELAHRGGETGPAQTSTA</sequence>
<reference evidence="3 4" key="1">
    <citation type="submission" date="2018-07" db="EMBL/GenBank/DDBJ databases">
        <title>Desertimonas flava gen. nov. sp. nov.</title>
        <authorList>
            <person name="Liu S."/>
        </authorList>
    </citation>
    <scope>NUCLEOTIDE SEQUENCE [LARGE SCALE GENOMIC DNA]</scope>
    <source>
        <strain evidence="3 4">16Sb5-5</strain>
    </source>
</reference>
<dbReference type="AlphaFoldDB" id="A0A367Z0T0"/>
<feature type="region of interest" description="Disordered" evidence="1">
    <location>
        <begin position="258"/>
        <end position="301"/>
    </location>
</feature>
<accession>A0A367Z0T0</accession>
<organism evidence="3 4">
    <name type="scientific">Desertihabitans brevis</name>
    <dbReference type="NCBI Taxonomy" id="2268447"/>
    <lineage>
        <taxon>Bacteria</taxon>
        <taxon>Bacillati</taxon>
        <taxon>Actinomycetota</taxon>
        <taxon>Actinomycetes</taxon>
        <taxon>Propionibacteriales</taxon>
        <taxon>Propionibacteriaceae</taxon>
        <taxon>Desertihabitans</taxon>
    </lineage>
</organism>
<dbReference type="SUPFAM" id="SSF54001">
    <property type="entry name" value="Cysteine proteinases"/>
    <property type="match status" value="1"/>
</dbReference>
<dbReference type="Pfam" id="PF01841">
    <property type="entry name" value="Transglut_core"/>
    <property type="match status" value="1"/>
</dbReference>
<evidence type="ECO:0000259" key="2">
    <source>
        <dbReference type="Pfam" id="PF01841"/>
    </source>
</evidence>
<feature type="domain" description="Transglutaminase-like" evidence="2">
    <location>
        <begin position="72"/>
        <end position="145"/>
    </location>
</feature>
<evidence type="ECO:0000313" key="3">
    <source>
        <dbReference type="EMBL" id="RCK71487.1"/>
    </source>
</evidence>
<dbReference type="Gene3D" id="3.10.620.30">
    <property type="match status" value="1"/>
</dbReference>
<comment type="caution">
    <text evidence="3">The sequence shown here is derived from an EMBL/GenBank/DDBJ whole genome shotgun (WGS) entry which is preliminary data.</text>
</comment>
<name>A0A367Z0T0_9ACTN</name>
<protein>
    <submittedName>
        <fullName evidence="3">Transglutaminase domain-containing protein</fullName>
    </submittedName>
</protein>
<dbReference type="Proteomes" id="UP000252770">
    <property type="component" value="Unassembled WGS sequence"/>
</dbReference>
<feature type="compositionally biased region" description="Basic and acidic residues" evidence="1">
    <location>
        <begin position="258"/>
        <end position="269"/>
    </location>
</feature>
<dbReference type="RefSeq" id="WP_114125188.1">
    <property type="nucleotide sequence ID" value="NZ_QOUI01000001.1"/>
</dbReference>
<dbReference type="InterPro" id="IPR002931">
    <property type="entry name" value="Transglutaminase-like"/>
</dbReference>
<gene>
    <name evidence="3" type="ORF">DT076_01070</name>
</gene>
<dbReference type="EMBL" id="QOUI01000001">
    <property type="protein sequence ID" value="RCK71487.1"/>
    <property type="molecule type" value="Genomic_DNA"/>
</dbReference>
<dbReference type="InterPro" id="IPR038765">
    <property type="entry name" value="Papain-like_cys_pep_sf"/>
</dbReference>
<keyword evidence="4" id="KW-1185">Reference proteome</keyword>
<proteinExistence type="predicted"/>
<evidence type="ECO:0000313" key="4">
    <source>
        <dbReference type="Proteomes" id="UP000252770"/>
    </source>
</evidence>
<evidence type="ECO:0000256" key="1">
    <source>
        <dbReference type="SAM" id="MobiDB-lite"/>
    </source>
</evidence>